<dbReference type="EnsemblPlants" id="TraesCS6D02G107400.1">
    <property type="protein sequence ID" value="TraesCS6D02G107400.1.cds1"/>
    <property type="gene ID" value="TraesCS6D02G107400"/>
</dbReference>
<dbReference type="Gramene" id="TraesSYM6D03G03624590.1">
    <property type="protein sequence ID" value="TraesSYM6D03G03624590.1.CDS1"/>
    <property type="gene ID" value="TraesSYM6D03G03624590"/>
</dbReference>
<dbReference type="Gramene" id="TraesCAD_scaffold_095353_01G000400.1">
    <property type="protein sequence ID" value="TraesCAD_scaffold_095353_01G000400.1"/>
    <property type="gene ID" value="TraesCAD_scaffold_095353_01G000400"/>
</dbReference>
<dbReference type="Gramene" id="TraesKAR6D01G0068370.1">
    <property type="protein sequence ID" value="cds.TraesKAR6D01G0068370.1"/>
    <property type="gene ID" value="TraesKAR6D01G0068370"/>
</dbReference>
<proteinExistence type="predicted"/>
<dbReference type="InterPro" id="IPR011527">
    <property type="entry name" value="ABC1_TM_dom"/>
</dbReference>
<dbReference type="SMR" id="A0A3B6QDJ7"/>
<dbReference type="Gramene" id="TraesRN6D0100256600.1">
    <property type="protein sequence ID" value="TraesRN6D0100256600.1"/>
    <property type="gene ID" value="TraesRN6D0100256600"/>
</dbReference>
<keyword evidence="2 5" id="KW-0812">Transmembrane</keyword>
<dbReference type="Gramene" id="TraesSTA6D03G03671600.1">
    <property type="protein sequence ID" value="TraesSTA6D03G03671600.1.CDS1"/>
    <property type="gene ID" value="TraesSTA6D03G03671600"/>
</dbReference>
<dbReference type="InterPro" id="IPR039421">
    <property type="entry name" value="Type_1_exporter"/>
</dbReference>
<evidence type="ECO:0000313" key="8">
    <source>
        <dbReference type="Proteomes" id="UP000019116"/>
    </source>
</evidence>
<evidence type="ECO:0000313" key="7">
    <source>
        <dbReference type="EnsemblPlants" id="TraesCS6D02G107400.1.cds1"/>
    </source>
</evidence>
<feature type="transmembrane region" description="Helical" evidence="5">
    <location>
        <begin position="62"/>
        <end position="84"/>
    </location>
</feature>
<evidence type="ECO:0000256" key="1">
    <source>
        <dbReference type="ARBA" id="ARBA00004141"/>
    </source>
</evidence>
<dbReference type="InterPro" id="IPR036640">
    <property type="entry name" value="ABC1_TM_sf"/>
</dbReference>
<feature type="domain" description="ABC transmembrane type-1" evidence="6">
    <location>
        <begin position="64"/>
        <end position="161"/>
    </location>
</feature>
<dbReference type="PANTHER" id="PTHR43394">
    <property type="entry name" value="ATP-DEPENDENT PERMEASE MDL1, MITOCHONDRIAL"/>
    <property type="match status" value="1"/>
</dbReference>
<dbReference type="AlphaFoldDB" id="A0A3B6QDJ7"/>
<keyword evidence="3 5" id="KW-1133">Transmembrane helix</keyword>
<dbReference type="OrthoDB" id="6500128at2759"/>
<dbReference type="Gramene" id="TraesLAC6D03G03628120.1">
    <property type="protein sequence ID" value="TraesLAC6D03G03628120.1.CDS1"/>
    <property type="gene ID" value="TraesLAC6D03G03628120"/>
</dbReference>
<reference evidence="7" key="1">
    <citation type="submission" date="2018-08" db="EMBL/GenBank/DDBJ databases">
        <authorList>
            <person name="Rossello M."/>
        </authorList>
    </citation>
    <scope>NUCLEOTIDE SEQUENCE [LARGE SCALE GENOMIC DNA]</scope>
    <source>
        <strain evidence="7">cv. Chinese Spring</strain>
    </source>
</reference>
<dbReference type="Gramene" id="TraesLDM6D03G03681330.1">
    <property type="protein sequence ID" value="TraesLDM6D03G03681330.1.CDS1"/>
    <property type="gene ID" value="TraesLDM6D03G03681330"/>
</dbReference>
<evidence type="ECO:0000256" key="4">
    <source>
        <dbReference type="ARBA" id="ARBA00023136"/>
    </source>
</evidence>
<dbReference type="GO" id="GO:0140359">
    <property type="term" value="F:ABC-type transporter activity"/>
    <property type="evidence" value="ECO:0007669"/>
    <property type="project" value="InterPro"/>
</dbReference>
<dbReference type="Gramene" id="TraesROB_scaffold_108566_01G000100.1">
    <property type="protein sequence ID" value="TraesROB_scaffold_108566_01G000100.1"/>
    <property type="gene ID" value="TraesROB_scaffold_108566_01G000100"/>
</dbReference>
<keyword evidence="8" id="KW-1185">Reference proteome</keyword>
<comment type="subcellular location">
    <subcellularLocation>
        <location evidence="1">Membrane</location>
        <topology evidence="1">Multi-pass membrane protein</topology>
    </subcellularLocation>
</comment>
<dbReference type="Gramene" id="TraesJAG6D03G03660900.1">
    <property type="protein sequence ID" value="TraesJAG6D03G03660900.1.CDS1"/>
    <property type="gene ID" value="TraesJAG6D03G03660900"/>
</dbReference>
<keyword evidence="4 5" id="KW-0472">Membrane</keyword>
<evidence type="ECO:0000256" key="3">
    <source>
        <dbReference type="ARBA" id="ARBA00022989"/>
    </source>
</evidence>
<reference evidence="7" key="2">
    <citation type="submission" date="2018-10" db="UniProtKB">
        <authorList>
            <consortium name="EnsemblPlants"/>
        </authorList>
    </citation>
    <scope>IDENTIFICATION</scope>
</reference>
<dbReference type="Gramene" id="TraesCLE_scaffold_094293_01G000400.1">
    <property type="protein sequence ID" value="TraesCLE_scaffold_094293_01G000400.1"/>
    <property type="gene ID" value="TraesCLE_scaffold_094293_01G000400"/>
</dbReference>
<dbReference type="PROSITE" id="PS50929">
    <property type="entry name" value="ABC_TM1F"/>
    <property type="match status" value="1"/>
</dbReference>
<dbReference type="Gramene" id="TraesARI6D03G03641650.1">
    <property type="protein sequence ID" value="TraesARI6D03G03641650.1.CDS1"/>
    <property type="gene ID" value="TraesARI6D03G03641650"/>
</dbReference>
<accession>A0A3B6QDJ7</accession>
<dbReference type="STRING" id="4565.A0A3B6QDJ7"/>
<name>A0A3B6QDJ7_WHEAT</name>
<dbReference type="Gene3D" id="1.20.1560.10">
    <property type="entry name" value="ABC transporter type 1, transmembrane domain"/>
    <property type="match status" value="1"/>
</dbReference>
<dbReference type="Gramene" id="TraesCS6D02G107400.1">
    <property type="protein sequence ID" value="TraesCS6D02G107400.1.cds1"/>
    <property type="gene ID" value="TraesCS6D02G107400"/>
</dbReference>
<dbReference type="Gramene" id="TraesJUL6D03G03710490.1">
    <property type="protein sequence ID" value="TraesJUL6D03G03710490.1.CDS1"/>
    <property type="gene ID" value="TraesJUL6D03G03710490"/>
</dbReference>
<evidence type="ECO:0000256" key="5">
    <source>
        <dbReference type="SAM" id="Phobius"/>
    </source>
</evidence>
<protein>
    <recommendedName>
        <fullName evidence="6">ABC transmembrane type-1 domain-containing protein</fullName>
    </recommendedName>
</protein>
<sequence>MTNASSGNSNRHSFKNPSGLSFELHEDAITGEQNKEGLPDQKTLQKAAVGRLFYLNKPEVPFLLLGTVAASVHGIIFPLYGLLISGVLKSFYEPPDKMRKDSSFWALIFVVLGFASFIAIIAEYLLFAIAGGKLIERVRTLSFQNIVHQEVAWFDNPSNSRYHIQMISVTLSSCA</sequence>
<dbReference type="Pfam" id="PF00664">
    <property type="entry name" value="ABC_membrane"/>
    <property type="match status" value="1"/>
</dbReference>
<dbReference type="Proteomes" id="UP000019116">
    <property type="component" value="Chromosome 6D"/>
</dbReference>
<evidence type="ECO:0000256" key="2">
    <source>
        <dbReference type="ARBA" id="ARBA00022692"/>
    </source>
</evidence>
<organism evidence="7">
    <name type="scientific">Triticum aestivum</name>
    <name type="common">Wheat</name>
    <dbReference type="NCBI Taxonomy" id="4565"/>
    <lineage>
        <taxon>Eukaryota</taxon>
        <taxon>Viridiplantae</taxon>
        <taxon>Streptophyta</taxon>
        <taxon>Embryophyta</taxon>
        <taxon>Tracheophyta</taxon>
        <taxon>Spermatophyta</taxon>
        <taxon>Magnoliopsida</taxon>
        <taxon>Liliopsida</taxon>
        <taxon>Poales</taxon>
        <taxon>Poaceae</taxon>
        <taxon>BOP clade</taxon>
        <taxon>Pooideae</taxon>
        <taxon>Triticodae</taxon>
        <taxon>Triticeae</taxon>
        <taxon>Triticinae</taxon>
        <taxon>Triticum</taxon>
    </lineage>
</organism>
<dbReference type="Gramene" id="TraesCS6D03G0231700.1">
    <property type="protein sequence ID" value="TraesCS6D03G0231700.1.CDS1"/>
    <property type="gene ID" value="TraesCS6D03G0231700"/>
</dbReference>
<dbReference type="SUPFAM" id="SSF90123">
    <property type="entry name" value="ABC transporter transmembrane region"/>
    <property type="match status" value="1"/>
</dbReference>
<dbReference type="PANTHER" id="PTHR43394:SF18">
    <property type="entry name" value="ABC TRANSPORTER B FAMILY MEMBER 11-LIKE"/>
    <property type="match status" value="1"/>
</dbReference>
<dbReference type="GO" id="GO:0005524">
    <property type="term" value="F:ATP binding"/>
    <property type="evidence" value="ECO:0007669"/>
    <property type="project" value="InterPro"/>
</dbReference>
<feature type="transmembrane region" description="Helical" evidence="5">
    <location>
        <begin position="104"/>
        <end position="129"/>
    </location>
</feature>
<dbReference type="Gramene" id="TraesWEE_scaffold_143434_01G000400.1">
    <property type="protein sequence ID" value="TraesWEE_scaffold_143434_01G000400.1"/>
    <property type="gene ID" value="TraesWEE_scaffold_143434_01G000400"/>
</dbReference>
<evidence type="ECO:0000259" key="6">
    <source>
        <dbReference type="PROSITE" id="PS50929"/>
    </source>
</evidence>
<dbReference type="OMA" id="ENSSWAI"/>
<dbReference type="GO" id="GO:0016020">
    <property type="term" value="C:membrane"/>
    <property type="evidence" value="ECO:0007669"/>
    <property type="project" value="UniProtKB-SubCell"/>
</dbReference>